<gene>
    <name evidence="1" type="ORF">ACHHYP_04553</name>
</gene>
<protein>
    <submittedName>
        <fullName evidence="1">Uncharacterized protein</fullName>
    </submittedName>
</protein>
<evidence type="ECO:0000313" key="2">
    <source>
        <dbReference type="Proteomes" id="UP000243579"/>
    </source>
</evidence>
<name>A0A1V9Z0U3_ACHHY</name>
<evidence type="ECO:0000313" key="1">
    <source>
        <dbReference type="EMBL" id="OQR91571.1"/>
    </source>
</evidence>
<dbReference type="EMBL" id="JNBR01000515">
    <property type="protein sequence ID" value="OQR91571.1"/>
    <property type="molecule type" value="Genomic_DNA"/>
</dbReference>
<sequence length="85" mass="9571">MGGRMECFLLPDGTDIGARMTGATDVVGDALQAIPDLTAFRDEAMALQRDVEIYRQRYRSVCRILFHDEEDVDDEDDGWSDARGE</sequence>
<accession>A0A1V9Z0U3</accession>
<dbReference type="Proteomes" id="UP000243579">
    <property type="component" value="Unassembled WGS sequence"/>
</dbReference>
<keyword evidence="2" id="KW-1185">Reference proteome</keyword>
<reference evidence="1 2" key="1">
    <citation type="journal article" date="2014" name="Genome Biol. Evol.">
        <title>The secreted proteins of Achlya hypogyna and Thraustotheca clavata identify the ancestral oomycete secretome and reveal gene acquisitions by horizontal gene transfer.</title>
        <authorList>
            <person name="Misner I."/>
            <person name="Blouin N."/>
            <person name="Leonard G."/>
            <person name="Richards T.A."/>
            <person name="Lane C.E."/>
        </authorList>
    </citation>
    <scope>NUCLEOTIDE SEQUENCE [LARGE SCALE GENOMIC DNA]</scope>
    <source>
        <strain evidence="1 2">ATCC 48635</strain>
    </source>
</reference>
<comment type="caution">
    <text evidence="1">The sequence shown here is derived from an EMBL/GenBank/DDBJ whole genome shotgun (WGS) entry which is preliminary data.</text>
</comment>
<dbReference type="AlphaFoldDB" id="A0A1V9Z0U3"/>
<proteinExistence type="predicted"/>
<organism evidence="1 2">
    <name type="scientific">Achlya hypogyna</name>
    <name type="common">Oomycete</name>
    <name type="synonym">Protoachlya hypogyna</name>
    <dbReference type="NCBI Taxonomy" id="1202772"/>
    <lineage>
        <taxon>Eukaryota</taxon>
        <taxon>Sar</taxon>
        <taxon>Stramenopiles</taxon>
        <taxon>Oomycota</taxon>
        <taxon>Saprolegniomycetes</taxon>
        <taxon>Saprolegniales</taxon>
        <taxon>Achlyaceae</taxon>
        <taxon>Achlya</taxon>
    </lineage>
</organism>